<proteinExistence type="predicted"/>
<comment type="caution">
    <text evidence="2">The sequence shown here is derived from an EMBL/GenBank/DDBJ whole genome shotgun (WGS) entry which is preliminary data.</text>
</comment>
<dbReference type="Pfam" id="PF04186">
    <property type="entry name" value="FxsA"/>
    <property type="match status" value="1"/>
</dbReference>
<dbReference type="NCBIfam" id="NF008528">
    <property type="entry name" value="PRK11463.1-2"/>
    <property type="match status" value="1"/>
</dbReference>
<gene>
    <name evidence="2" type="ORF">EDC35_109111</name>
</gene>
<name>A0A4R3MWW2_9GAMM</name>
<dbReference type="AlphaFoldDB" id="A0A4R3MWW2"/>
<feature type="transmembrane region" description="Helical" evidence="1">
    <location>
        <begin position="26"/>
        <end position="46"/>
    </location>
</feature>
<sequence length="145" mass="16152">MLPILLLLIGLPLVEIYLLIEVGSKIGALPTVVLAILTAVLGAGLVRHQGFGVLRRIRDMNERDESPALEVLDGALLLIAGFFLLLPGFLTDTVGFLLLIPPLRHWTIKRYLSSRHVRVMSVSGYARSHDRRASRTIEGDYRRDD</sequence>
<dbReference type="Proteomes" id="UP000295717">
    <property type="component" value="Unassembled WGS sequence"/>
</dbReference>
<dbReference type="InterPro" id="IPR007313">
    <property type="entry name" value="FxsA"/>
</dbReference>
<reference evidence="2 3" key="1">
    <citation type="submission" date="2019-03" db="EMBL/GenBank/DDBJ databases">
        <title>Genomic Encyclopedia of Type Strains, Phase IV (KMG-IV): sequencing the most valuable type-strain genomes for metagenomic binning, comparative biology and taxonomic classification.</title>
        <authorList>
            <person name="Goeker M."/>
        </authorList>
    </citation>
    <scope>NUCLEOTIDE SEQUENCE [LARGE SCALE GENOMIC DNA]</scope>
    <source>
        <strain evidence="2 3">DSM 13587</strain>
    </source>
</reference>
<evidence type="ECO:0000313" key="2">
    <source>
        <dbReference type="EMBL" id="TCT19233.1"/>
    </source>
</evidence>
<dbReference type="EMBL" id="SMAO01000009">
    <property type="protein sequence ID" value="TCT19233.1"/>
    <property type="molecule type" value="Genomic_DNA"/>
</dbReference>
<evidence type="ECO:0000313" key="3">
    <source>
        <dbReference type="Proteomes" id="UP000295717"/>
    </source>
</evidence>
<keyword evidence="3" id="KW-1185">Reference proteome</keyword>
<organism evidence="2 3">
    <name type="scientific">Thiobaca trueperi</name>
    <dbReference type="NCBI Taxonomy" id="127458"/>
    <lineage>
        <taxon>Bacteria</taxon>
        <taxon>Pseudomonadati</taxon>
        <taxon>Pseudomonadota</taxon>
        <taxon>Gammaproteobacteria</taxon>
        <taxon>Chromatiales</taxon>
        <taxon>Chromatiaceae</taxon>
        <taxon>Thiobaca</taxon>
    </lineage>
</organism>
<dbReference type="PANTHER" id="PTHR35335:SF1">
    <property type="entry name" value="UPF0716 PROTEIN FXSA"/>
    <property type="match status" value="1"/>
</dbReference>
<protein>
    <submittedName>
        <fullName evidence="2">UPF0716 protein FxsA</fullName>
    </submittedName>
</protein>
<dbReference type="GO" id="GO:0016020">
    <property type="term" value="C:membrane"/>
    <property type="evidence" value="ECO:0007669"/>
    <property type="project" value="InterPro"/>
</dbReference>
<dbReference type="PANTHER" id="PTHR35335">
    <property type="entry name" value="UPF0716 PROTEIN FXSA"/>
    <property type="match status" value="1"/>
</dbReference>
<keyword evidence="1" id="KW-0812">Transmembrane</keyword>
<keyword evidence="1" id="KW-0472">Membrane</keyword>
<feature type="transmembrane region" description="Helical" evidence="1">
    <location>
        <begin position="67"/>
        <end position="90"/>
    </location>
</feature>
<dbReference type="RefSeq" id="WP_424565300.1">
    <property type="nucleotide sequence ID" value="NZ_SMAO01000009.1"/>
</dbReference>
<accession>A0A4R3MWW2</accession>
<keyword evidence="1" id="KW-1133">Transmembrane helix</keyword>
<evidence type="ECO:0000256" key="1">
    <source>
        <dbReference type="SAM" id="Phobius"/>
    </source>
</evidence>